<dbReference type="Ensembl" id="ENSPTIT00000022727.1">
    <property type="protein sequence ID" value="ENSPTIP00000018454.1"/>
    <property type="gene ID" value="ENSPTIG00000016569.1"/>
</dbReference>
<evidence type="ECO:0000256" key="5">
    <source>
        <dbReference type="SAM" id="MobiDB-lite"/>
    </source>
</evidence>
<dbReference type="InterPro" id="IPR051923">
    <property type="entry name" value="Glycosyl_Hydrolase_39"/>
</dbReference>
<feature type="active site" description="Proton donor" evidence="4">
    <location>
        <position position="214"/>
    </location>
</feature>
<keyword evidence="8" id="KW-1185">Reference proteome</keyword>
<dbReference type="Pfam" id="PF01229">
    <property type="entry name" value="Glyco_hydro_39"/>
    <property type="match status" value="1"/>
</dbReference>
<dbReference type="GO" id="GO:0005975">
    <property type="term" value="P:carbohydrate metabolic process"/>
    <property type="evidence" value="ECO:0007669"/>
    <property type="project" value="InterPro"/>
</dbReference>
<evidence type="ECO:0000256" key="4">
    <source>
        <dbReference type="PIRSR" id="PIRSR600514-1"/>
    </source>
</evidence>
<dbReference type="InterPro" id="IPR000514">
    <property type="entry name" value="Glyco_hydro_39"/>
</dbReference>
<keyword evidence="2" id="KW-0378">Hydrolase</keyword>
<name>A0A8C9K585_PANTA</name>
<dbReference type="SUPFAM" id="SSF51445">
    <property type="entry name" value="(Trans)glycosidases"/>
    <property type="match status" value="1"/>
</dbReference>
<evidence type="ECO:0000256" key="1">
    <source>
        <dbReference type="ARBA" id="ARBA00008875"/>
    </source>
</evidence>
<reference evidence="7" key="2">
    <citation type="submission" date="2025-09" db="UniProtKB">
        <authorList>
            <consortium name="Ensembl"/>
        </authorList>
    </citation>
    <scope>IDENTIFICATION</scope>
</reference>
<dbReference type="PANTHER" id="PTHR12631">
    <property type="entry name" value="ALPHA-L-IDURONIDASE"/>
    <property type="match status" value="1"/>
</dbReference>
<dbReference type="GO" id="GO:0003940">
    <property type="term" value="F:L-iduronidase activity"/>
    <property type="evidence" value="ECO:0007669"/>
    <property type="project" value="TreeGrafter"/>
</dbReference>
<dbReference type="AlphaFoldDB" id="A0A8C9K585"/>
<dbReference type="PRINTS" id="PR00745">
    <property type="entry name" value="GLHYDRLASE39"/>
</dbReference>
<reference evidence="7" key="1">
    <citation type="submission" date="2025-08" db="UniProtKB">
        <authorList>
            <consortium name="Ensembl"/>
        </authorList>
    </citation>
    <scope>IDENTIFICATION</scope>
</reference>
<evidence type="ECO:0000256" key="3">
    <source>
        <dbReference type="ARBA" id="ARBA00023295"/>
    </source>
</evidence>
<feature type="region of interest" description="Disordered" evidence="5">
    <location>
        <begin position="41"/>
        <end position="73"/>
    </location>
</feature>
<evidence type="ECO:0000256" key="2">
    <source>
        <dbReference type="ARBA" id="ARBA00022801"/>
    </source>
</evidence>
<dbReference type="Gene3D" id="3.20.20.80">
    <property type="entry name" value="Glycosidases"/>
    <property type="match status" value="1"/>
</dbReference>
<dbReference type="GeneTree" id="ENSGT00390000015494"/>
<feature type="compositionally biased region" description="Basic and acidic residues" evidence="5">
    <location>
        <begin position="41"/>
        <end position="52"/>
    </location>
</feature>
<evidence type="ECO:0000259" key="6">
    <source>
        <dbReference type="Pfam" id="PF01229"/>
    </source>
</evidence>
<feature type="domain" description="Glycosyl hydrolases family 39 N-terminal catalytic" evidence="6">
    <location>
        <begin position="86"/>
        <end position="229"/>
    </location>
</feature>
<dbReference type="InterPro" id="IPR049165">
    <property type="entry name" value="GH39_as"/>
</dbReference>
<evidence type="ECO:0000313" key="8">
    <source>
        <dbReference type="Proteomes" id="UP000675900"/>
    </source>
</evidence>
<dbReference type="InterPro" id="IPR049166">
    <property type="entry name" value="GH39_cat"/>
</dbReference>
<sequence length="287" mass="32336">MFTWLLAGSLSPDHTCSSFFSFFFFNSFHVYLFLRERKPERVGEGQGERETQNPKQAPGSRLHPGAPLCQAEAPGSHHPLCSFLPPPLPHSRADQYDLSWDQQLNMAYVGAVPHGGIEQVRTHWLLELITARGSAEQGLSYNFTHLDGFLDLLRENQLLPGFELMGSPSKRFTDFEDKQQVFEWKELVSLLARRYVGGYGLSHVSKWNFETWNEPDHHDFDNVSMTLQGGGHLLGSCGLRRGGGITSGAGVWIPRSLPHPVGPGWLSRWSVRLRLSSWVQAPRRALC</sequence>
<protein>
    <recommendedName>
        <fullName evidence="6">Glycosyl hydrolases family 39 N-terminal catalytic domain-containing protein</fullName>
    </recommendedName>
</protein>
<dbReference type="PANTHER" id="PTHR12631:SF8">
    <property type="entry name" value="ALPHA-L-IDURONIDASE"/>
    <property type="match status" value="1"/>
</dbReference>
<dbReference type="Proteomes" id="UP000675900">
    <property type="component" value="Unassembled WGS sequence"/>
</dbReference>
<dbReference type="PROSITE" id="PS01027">
    <property type="entry name" value="GLYCOSYL_HYDROL_F39"/>
    <property type="match status" value="1"/>
</dbReference>
<evidence type="ECO:0000313" key="7">
    <source>
        <dbReference type="Ensembl" id="ENSPTIP00000018454.1"/>
    </source>
</evidence>
<organism evidence="7 8">
    <name type="scientific">Panthera tigris altaica</name>
    <name type="common">Siberian tiger</name>
    <dbReference type="NCBI Taxonomy" id="74533"/>
    <lineage>
        <taxon>Eukaryota</taxon>
        <taxon>Metazoa</taxon>
        <taxon>Chordata</taxon>
        <taxon>Craniata</taxon>
        <taxon>Vertebrata</taxon>
        <taxon>Euteleostomi</taxon>
        <taxon>Mammalia</taxon>
        <taxon>Eutheria</taxon>
        <taxon>Laurasiatheria</taxon>
        <taxon>Carnivora</taxon>
        <taxon>Feliformia</taxon>
        <taxon>Felidae</taxon>
        <taxon>Pantherinae</taxon>
        <taxon>Panthera</taxon>
    </lineage>
</organism>
<keyword evidence="3" id="KW-0326">Glycosidase</keyword>
<comment type="similarity">
    <text evidence="1">Belongs to the glycosyl hydrolase 39 family.</text>
</comment>
<proteinExistence type="inferred from homology"/>
<dbReference type="InterPro" id="IPR017853">
    <property type="entry name" value="GH"/>
</dbReference>
<accession>A0A8C9K585</accession>